<feature type="region of interest" description="Disordered" evidence="1">
    <location>
        <begin position="1144"/>
        <end position="1163"/>
    </location>
</feature>
<dbReference type="STRING" id="252740.A0A423W8Z3"/>
<organism evidence="3 4">
    <name type="scientific">Cytospora chrysosperma</name>
    <name type="common">Cytospora canker fungus</name>
    <name type="synonym">Sphaeria chrysosperma</name>
    <dbReference type="NCBI Taxonomy" id="252740"/>
    <lineage>
        <taxon>Eukaryota</taxon>
        <taxon>Fungi</taxon>
        <taxon>Dikarya</taxon>
        <taxon>Ascomycota</taxon>
        <taxon>Pezizomycotina</taxon>
        <taxon>Sordariomycetes</taxon>
        <taxon>Sordariomycetidae</taxon>
        <taxon>Diaporthales</taxon>
        <taxon>Cytosporaceae</taxon>
        <taxon>Cytospora</taxon>
    </lineage>
</organism>
<dbReference type="InterPro" id="IPR011990">
    <property type="entry name" value="TPR-like_helical_dom_sf"/>
</dbReference>
<keyword evidence="4" id="KW-1185">Reference proteome</keyword>
<protein>
    <recommendedName>
        <fullName evidence="2">Heterokaryon incompatibility domain-containing protein</fullName>
    </recommendedName>
</protein>
<proteinExistence type="predicted"/>
<dbReference type="Pfam" id="PF06985">
    <property type="entry name" value="HET"/>
    <property type="match status" value="1"/>
</dbReference>
<evidence type="ECO:0000259" key="2">
    <source>
        <dbReference type="Pfam" id="PF06985"/>
    </source>
</evidence>
<feature type="region of interest" description="Disordered" evidence="1">
    <location>
        <begin position="493"/>
        <end position="531"/>
    </location>
</feature>
<gene>
    <name evidence="3" type="ORF">VSDG_03065</name>
</gene>
<feature type="compositionally biased region" description="Basic and acidic residues" evidence="1">
    <location>
        <begin position="495"/>
        <end position="511"/>
    </location>
</feature>
<name>A0A423W8Z3_CYTCH</name>
<dbReference type="PANTHER" id="PTHR33112:SF12">
    <property type="entry name" value="HETEROKARYON INCOMPATIBILITY DOMAIN-CONTAINING PROTEIN"/>
    <property type="match status" value="1"/>
</dbReference>
<evidence type="ECO:0000313" key="4">
    <source>
        <dbReference type="Proteomes" id="UP000284375"/>
    </source>
</evidence>
<dbReference type="OrthoDB" id="5135333at2759"/>
<dbReference type="Proteomes" id="UP000284375">
    <property type="component" value="Unassembled WGS sequence"/>
</dbReference>
<sequence length="1347" mass="150998">MADDIQESMNRGEVLSSLAKSQALFAETLARGTVPVEEEIQMRTQLAELFTQFGTRFLDQNLIEGAIQHLDTILRRIGEDSSDRARILQGLSKAKFELYRQTDSQLSLGLAVLYGRQAKELAISSNLREHSLETYIQILTNLGYVLSFRFRQKHMLRDLEESITCKREILREAAEGSEAYYLGLNNLASSLHTRYVARDSQDDEEEAQQLIHELLSSTDPGSRLHSIALGQLGVFSLARFDKTGSMDDLNEALTSCKEAFDSCSIRDDGWSGMLQQIIKLYTARHEYTQSSEDMDSLFQYSCLLFESIPLTHSSRGEILLEHLGRIEQRAFAMQSPQAFEDAIEVSQAAFAGMPERYQQKERSQLVFTHLLSQRYILSNQLEDLICLASYTASMIADHNARVSTGFKEQDVGADWIWGLIRVLEKLSGAPVESPMRQIAEEELLGAFMSCFDRDSKNYGPAALEVIHMQSGKRLEVLVAAAVANITLSDDEIESETERAKVEREVGDRELLESLSGRPSESETGSGQRNLAIDPETKRITFDFSDLVRDILGYEYGSVSPGEFIAREERMERESIETERSEGRHPNSRLCRWCRKLTKPLRPVGEGFELNAERCMVPILGDWKMILYCREECAICSLATSIITTDNGELHPDFEKVDEEARGIGISSGKLSTGESVLRINFGVSYAGELRQITNDNFHQALRQGWEQWEADIPVSAQALLNDTNGPIYNKEGQQINLTLINTWLNDCDHNHGPICNHPRPGKRMTTEIPLIFIDASQQCLVYGTSNDKYFALSYTWGQVDMFMTLKENLEERQHPQALSKVPFPKTIGDAMAVVRSLGLRFLWIDAVCIVQNDPEHKSNNIPNMDIIYGRAFATIVALAGTNADAGLPGVNPGTRRAQRIETIAINHGSSDLDYDPLHKEVVTVNIVRTPRPFYLALRMSNWNTRGWIMQERLLSRRCIYFSPEAVYFQCGQKTLIEGGVNEEFKTYIHCAPMKDEHTLKRANHDNPISDLNYMHDLEAGPRLWQAFKSYMDLVRNYSKREFTFKPDILNGFAGIFAVLDEEHFQDGVELFPDKHEEAARLVEKSRMERGDTHLLSAADKVTKDGLQGGLEQSSPTVDAASGTQALSASQGSFETFEQEAINAKVSKRKEKATAEAPSTRKLWRDPDSGKLWLWFTPPNHQQSSKRDPPAPSNVLRMKGPVVPLAAFKIAANKEYLSLPDHIHVQTSQSVRRILDSDGKHCGLYWEQGGYEWVGNGIYPDAEKSLIMVGVSSYGVCYRPREGPSGVEGPISLFDDKAFPGVGAGGLVNVLVIDENVGYPDSTGDRCTVAVIHCAAWGAAKPMTDTDS</sequence>
<feature type="compositionally biased region" description="Polar residues" evidence="1">
    <location>
        <begin position="516"/>
        <end position="528"/>
    </location>
</feature>
<dbReference type="Gene3D" id="1.25.40.10">
    <property type="entry name" value="Tetratricopeptide repeat domain"/>
    <property type="match status" value="1"/>
</dbReference>
<reference evidence="3 4" key="1">
    <citation type="submission" date="2015-09" db="EMBL/GenBank/DDBJ databases">
        <title>Host preference determinants of Valsa canker pathogens revealed by comparative genomics.</title>
        <authorList>
            <person name="Yin Z."/>
            <person name="Huang L."/>
        </authorList>
    </citation>
    <scope>NUCLEOTIDE SEQUENCE [LARGE SCALE GENOMIC DNA]</scope>
    <source>
        <strain evidence="3 4">YSFL</strain>
    </source>
</reference>
<accession>A0A423W8Z3</accession>
<feature type="domain" description="Heterokaryon incompatibility" evidence="2">
    <location>
        <begin position="789"/>
        <end position="951"/>
    </location>
</feature>
<dbReference type="InterPro" id="IPR010730">
    <property type="entry name" value="HET"/>
</dbReference>
<evidence type="ECO:0000313" key="3">
    <source>
        <dbReference type="EMBL" id="ROV99831.1"/>
    </source>
</evidence>
<dbReference type="EMBL" id="LJZO01000010">
    <property type="protein sequence ID" value="ROV99831.1"/>
    <property type="molecule type" value="Genomic_DNA"/>
</dbReference>
<dbReference type="PANTHER" id="PTHR33112">
    <property type="entry name" value="DOMAIN PROTEIN, PUTATIVE-RELATED"/>
    <property type="match status" value="1"/>
</dbReference>
<feature type="compositionally biased region" description="Polar residues" evidence="1">
    <location>
        <begin position="1110"/>
        <end position="1131"/>
    </location>
</feature>
<comment type="caution">
    <text evidence="3">The sequence shown here is derived from an EMBL/GenBank/DDBJ whole genome shotgun (WGS) entry which is preliminary data.</text>
</comment>
<evidence type="ECO:0000256" key="1">
    <source>
        <dbReference type="SAM" id="MobiDB-lite"/>
    </source>
</evidence>
<feature type="region of interest" description="Disordered" evidence="1">
    <location>
        <begin position="1105"/>
        <end position="1131"/>
    </location>
</feature>